<dbReference type="AlphaFoldDB" id="A0A9P8TAE8"/>
<reference evidence="1" key="2">
    <citation type="submission" date="2021-01" db="EMBL/GenBank/DDBJ databases">
        <authorList>
            <person name="Schikora-Tamarit M.A."/>
        </authorList>
    </citation>
    <scope>NUCLEOTIDE SEQUENCE</scope>
    <source>
        <strain evidence="1">CBS6075</strain>
    </source>
</reference>
<dbReference type="GeneID" id="70232461"/>
<evidence type="ECO:0000313" key="1">
    <source>
        <dbReference type="EMBL" id="KAH3671270.1"/>
    </source>
</evidence>
<dbReference type="EMBL" id="JAEUBE010000070">
    <property type="protein sequence ID" value="KAH3671270.1"/>
    <property type="molecule type" value="Genomic_DNA"/>
</dbReference>
<gene>
    <name evidence="1" type="ORF">OGAPHI_000493</name>
</gene>
<keyword evidence="2" id="KW-1185">Reference proteome</keyword>
<name>A0A9P8TAE8_9ASCO</name>
<dbReference type="Proteomes" id="UP000769157">
    <property type="component" value="Unassembled WGS sequence"/>
</dbReference>
<comment type="caution">
    <text evidence="1">The sequence shown here is derived from an EMBL/GenBank/DDBJ whole genome shotgun (WGS) entry which is preliminary data.</text>
</comment>
<proteinExistence type="predicted"/>
<reference evidence="1" key="1">
    <citation type="journal article" date="2021" name="Open Biol.">
        <title>Shared evolutionary footprints suggest mitochondrial oxidative damage underlies multiple complex I losses in fungi.</title>
        <authorList>
            <person name="Schikora-Tamarit M.A."/>
            <person name="Marcet-Houben M."/>
            <person name="Nosek J."/>
            <person name="Gabaldon T."/>
        </authorList>
    </citation>
    <scope>NUCLEOTIDE SEQUENCE</scope>
    <source>
        <strain evidence="1">CBS6075</strain>
    </source>
</reference>
<dbReference type="RefSeq" id="XP_046064569.1">
    <property type="nucleotide sequence ID" value="XM_046206080.1"/>
</dbReference>
<organism evidence="1 2">
    <name type="scientific">Ogataea philodendri</name>
    <dbReference type="NCBI Taxonomy" id="1378263"/>
    <lineage>
        <taxon>Eukaryota</taxon>
        <taxon>Fungi</taxon>
        <taxon>Dikarya</taxon>
        <taxon>Ascomycota</taxon>
        <taxon>Saccharomycotina</taxon>
        <taxon>Pichiomycetes</taxon>
        <taxon>Pichiales</taxon>
        <taxon>Pichiaceae</taxon>
        <taxon>Ogataea</taxon>
    </lineage>
</organism>
<sequence>MPAISKRAFPSSQFMELSFFRASASLFSHSQSFFCSASSFSDPHPQTSRLVISKLCSNSGTVDENTDPVRYVPGMARCRKLAISIPASMVSDTSPGLICRGDSCAIKQCSSPKHSPLLILHGRSMYTINTHWSLSGAGNFGESAWDAWKRGYSDMKAVYFLFWGAGSDDGWIWMVLPDTRRIVGAFHLNTLDSMDRMLNPDSAPTNSLRSRWYTRSGGRMVASSASMEWVRIRDSEKSRRRRATGVVYKSESRIWWSGSSKWGMEPFARDVPIIRSKALNGIFLFWSSDSNCSDNGNVGFKDKLTGETKSRKAMKRRNFGADSWYLETPSPSNDCTCGIRIHCSLSLEYTTSIGSSTGCDFSDFSLGSSSWAPKLNAR</sequence>
<evidence type="ECO:0000313" key="2">
    <source>
        <dbReference type="Proteomes" id="UP000769157"/>
    </source>
</evidence>
<protein>
    <submittedName>
        <fullName evidence="1">Uncharacterized protein</fullName>
    </submittedName>
</protein>
<accession>A0A9P8TAE8</accession>